<protein>
    <submittedName>
        <fullName evidence="2">Uncharacterized protein</fullName>
    </submittedName>
</protein>
<evidence type="ECO:0000313" key="3">
    <source>
        <dbReference type="Proteomes" id="UP000190868"/>
    </source>
</evidence>
<evidence type="ECO:0000313" key="2">
    <source>
        <dbReference type="EMBL" id="AQW87893.1"/>
    </source>
</evidence>
<dbReference type="Proteomes" id="UP000190868">
    <property type="component" value="Chromosome"/>
</dbReference>
<accession>A0A1S6U855</accession>
<gene>
    <name evidence="2" type="ORF">CPIN18021_1094</name>
</gene>
<evidence type="ECO:0000256" key="1">
    <source>
        <dbReference type="SAM" id="Coils"/>
    </source>
</evidence>
<feature type="coiled-coil region" evidence="1">
    <location>
        <begin position="27"/>
        <end position="61"/>
    </location>
</feature>
<organism evidence="2 3">
    <name type="scientific">Campylobacter pinnipediorum subsp. caledonicus</name>
    <dbReference type="NCBI Taxonomy" id="1874362"/>
    <lineage>
        <taxon>Bacteria</taxon>
        <taxon>Pseudomonadati</taxon>
        <taxon>Campylobacterota</taxon>
        <taxon>Epsilonproteobacteria</taxon>
        <taxon>Campylobacterales</taxon>
        <taxon>Campylobacteraceae</taxon>
        <taxon>Campylobacter</taxon>
    </lineage>
</organism>
<dbReference type="GeneID" id="56565874"/>
<proteinExistence type="predicted"/>
<name>A0A1S6U855_9BACT</name>
<reference evidence="3" key="1">
    <citation type="submission" date="2016-09" db="EMBL/GenBank/DDBJ databases">
        <title>Comparative genomics of the Campylobacter concisus group.</title>
        <authorList>
            <person name="Miller W.G."/>
            <person name="Yee E."/>
            <person name="Chapman M.H."/>
            <person name="Huynh S."/>
            <person name="Bono J.L."/>
            <person name="On S.L.W."/>
            <person name="StLeger J."/>
            <person name="Foster G."/>
            <person name="Parker C.T."/>
        </authorList>
    </citation>
    <scope>NUCLEOTIDE SEQUENCE [LARGE SCALE GENOMIC DNA]</scope>
    <source>
        <strain evidence="3">RM18021</strain>
    </source>
</reference>
<dbReference type="EMBL" id="CP017258">
    <property type="protein sequence ID" value="AQW87893.1"/>
    <property type="molecule type" value="Genomic_DNA"/>
</dbReference>
<keyword evidence="1" id="KW-0175">Coiled coil</keyword>
<dbReference type="RefSeq" id="WP_078422805.1">
    <property type="nucleotide sequence ID" value="NZ_CP017018.1"/>
</dbReference>
<dbReference type="KEGG" id="cpin:CPIN18020_0234"/>
<dbReference type="AlphaFoldDB" id="A0A1S6U855"/>
<keyword evidence="3" id="KW-1185">Reference proteome</keyword>
<sequence>MGFLFKFISSKMLNMPVVCAVVLMIVVLCQNVKIANLKDENSELEKQASGLRNELINLSSNLSACNALISIQNKAIKENEIKQENKISKNEQRVQKIYIKDDSCKAELKAYKELFNE</sequence>